<evidence type="ECO:0000256" key="12">
    <source>
        <dbReference type="ARBA" id="ARBA00023136"/>
    </source>
</evidence>
<dbReference type="FunFam" id="2.60.40.10:FF:001919">
    <property type="entry name" value="Platelet endothelial cell adhesion molecule"/>
    <property type="match status" value="1"/>
</dbReference>
<feature type="domain" description="Ig-like" evidence="19">
    <location>
        <begin position="327"/>
        <end position="402"/>
    </location>
</feature>
<evidence type="ECO:0000256" key="5">
    <source>
        <dbReference type="ARBA" id="ARBA00022553"/>
    </source>
</evidence>
<reference evidence="21" key="2">
    <citation type="journal article" date="2013" name="Nat. Commun.">
        <title>Genome of the Chinese tree shrew.</title>
        <authorList>
            <person name="Fan Y."/>
            <person name="Huang Z.Y."/>
            <person name="Cao C.C."/>
            <person name="Chen C.S."/>
            <person name="Chen Y.X."/>
            <person name="Fan D.D."/>
            <person name="He J."/>
            <person name="Hou H.L."/>
            <person name="Hu L."/>
            <person name="Hu X.T."/>
            <person name="Jiang X.T."/>
            <person name="Lai R."/>
            <person name="Lang Y.S."/>
            <person name="Liang B."/>
            <person name="Liao S.G."/>
            <person name="Mu D."/>
            <person name="Ma Y.Y."/>
            <person name="Niu Y.Y."/>
            <person name="Sun X.Q."/>
            <person name="Xia J.Q."/>
            <person name="Xiao J."/>
            <person name="Xiong Z.Q."/>
            <person name="Xu L."/>
            <person name="Yang L."/>
            <person name="Zhang Y."/>
            <person name="Zhao W."/>
            <person name="Zhao X.D."/>
            <person name="Zheng Y.T."/>
            <person name="Zhou J.M."/>
            <person name="Zhu Y.B."/>
            <person name="Zhang G.J."/>
            <person name="Wang J."/>
            <person name="Yao Y.G."/>
        </authorList>
    </citation>
    <scope>NUCLEOTIDE SEQUENCE [LARGE SCALE GENOMIC DNA]</scope>
</reference>
<keyword evidence="4" id="KW-1003">Cell membrane</keyword>
<evidence type="ECO:0000256" key="15">
    <source>
        <dbReference type="ARBA" id="ARBA00023319"/>
    </source>
</evidence>
<dbReference type="GO" id="GO:0007166">
    <property type="term" value="P:cell surface receptor signaling pathway"/>
    <property type="evidence" value="ECO:0007669"/>
    <property type="project" value="TreeGrafter"/>
</dbReference>
<dbReference type="FunCoup" id="L9L2A5">
    <property type="interactions" value="255"/>
</dbReference>
<protein>
    <recommendedName>
        <fullName evidence="16">Platelet endothelial cell adhesion molecule</fullName>
    </recommendedName>
</protein>
<dbReference type="InterPro" id="IPR040878">
    <property type="entry name" value="IL-40-like_Ig"/>
</dbReference>
<dbReference type="STRING" id="246437.L9L2A5"/>
<evidence type="ECO:0000256" key="7">
    <source>
        <dbReference type="ARBA" id="ARBA00022729"/>
    </source>
</evidence>
<reference evidence="21" key="1">
    <citation type="submission" date="2012-07" db="EMBL/GenBank/DDBJ databases">
        <title>Genome of the Chinese tree shrew, a rising model animal genetically related to primates.</title>
        <authorList>
            <person name="Zhang G."/>
            <person name="Fan Y."/>
            <person name="Yao Y."/>
            <person name="Huang Z."/>
        </authorList>
    </citation>
    <scope>NUCLEOTIDE SEQUENCE [LARGE SCALE GENOMIC DNA]</scope>
</reference>
<evidence type="ECO:0000256" key="9">
    <source>
        <dbReference type="ARBA" id="ARBA00022889"/>
    </source>
</evidence>
<feature type="domain" description="Ig-like" evidence="19">
    <location>
        <begin position="498"/>
        <end position="590"/>
    </location>
</feature>
<evidence type="ECO:0000256" key="6">
    <source>
        <dbReference type="ARBA" id="ARBA00022692"/>
    </source>
</evidence>
<evidence type="ECO:0000259" key="19">
    <source>
        <dbReference type="PROSITE" id="PS50835"/>
    </source>
</evidence>
<evidence type="ECO:0000256" key="10">
    <source>
        <dbReference type="ARBA" id="ARBA00022949"/>
    </source>
</evidence>
<dbReference type="SMART" id="SM00409">
    <property type="entry name" value="IG"/>
    <property type="match status" value="6"/>
</dbReference>
<dbReference type="GO" id="GO:0030334">
    <property type="term" value="P:regulation of cell migration"/>
    <property type="evidence" value="ECO:0007669"/>
    <property type="project" value="UniProtKB-ARBA"/>
</dbReference>
<dbReference type="GO" id="GO:0009897">
    <property type="term" value="C:external side of plasma membrane"/>
    <property type="evidence" value="ECO:0007669"/>
    <property type="project" value="TreeGrafter"/>
</dbReference>
<keyword evidence="13" id="KW-1015">Disulfide bond</keyword>
<evidence type="ECO:0000313" key="21">
    <source>
        <dbReference type="Proteomes" id="UP000011518"/>
    </source>
</evidence>
<evidence type="ECO:0000256" key="18">
    <source>
        <dbReference type="SAM" id="SignalP"/>
    </source>
</evidence>
<evidence type="ECO:0000256" key="2">
    <source>
        <dbReference type="ARBA" id="ARBA00004282"/>
    </source>
</evidence>
<accession>L9L2A5</accession>
<feature type="domain" description="Ig-like" evidence="19">
    <location>
        <begin position="46"/>
        <end position="125"/>
    </location>
</feature>
<dbReference type="GO" id="GO:0004888">
    <property type="term" value="F:transmembrane signaling receptor activity"/>
    <property type="evidence" value="ECO:0007669"/>
    <property type="project" value="TreeGrafter"/>
</dbReference>
<keyword evidence="9" id="KW-0130">Cell adhesion</keyword>
<dbReference type="GO" id="GO:0070161">
    <property type="term" value="C:anchoring junction"/>
    <property type="evidence" value="ECO:0007669"/>
    <property type="project" value="UniProtKB-SubCell"/>
</dbReference>
<dbReference type="Gene3D" id="2.60.40.10">
    <property type="entry name" value="Immunoglobulins"/>
    <property type="match status" value="5"/>
</dbReference>
<dbReference type="PANTHER" id="PTHR11481">
    <property type="entry name" value="IMMUNOGLOBULIN FC RECEPTOR"/>
    <property type="match status" value="1"/>
</dbReference>
<evidence type="ECO:0000256" key="17">
    <source>
        <dbReference type="SAM" id="Phobius"/>
    </source>
</evidence>
<evidence type="ECO:0000256" key="4">
    <source>
        <dbReference type="ARBA" id="ARBA00022475"/>
    </source>
</evidence>
<evidence type="ECO:0000256" key="16">
    <source>
        <dbReference type="ARBA" id="ARBA00049765"/>
    </source>
</evidence>
<keyword evidence="10" id="KW-0965">Cell junction</keyword>
<keyword evidence="5" id="KW-0597">Phosphoprotein</keyword>
<feature type="domain" description="Ig-like" evidence="19">
    <location>
        <begin position="235"/>
        <end position="314"/>
    </location>
</feature>
<dbReference type="Pfam" id="PF17736">
    <property type="entry name" value="Ig_C17orf99"/>
    <property type="match status" value="1"/>
</dbReference>
<keyword evidence="21" id="KW-1185">Reference proteome</keyword>
<dbReference type="Pfam" id="PF13895">
    <property type="entry name" value="Ig_2"/>
    <property type="match status" value="1"/>
</dbReference>
<dbReference type="Proteomes" id="UP000011518">
    <property type="component" value="Unassembled WGS sequence"/>
</dbReference>
<keyword evidence="14" id="KW-0325">Glycoprotein</keyword>
<evidence type="ECO:0000256" key="11">
    <source>
        <dbReference type="ARBA" id="ARBA00022989"/>
    </source>
</evidence>
<dbReference type="InterPro" id="IPR050488">
    <property type="entry name" value="Ig_Fc_receptor"/>
</dbReference>
<dbReference type="EMBL" id="KB320609">
    <property type="protein sequence ID" value="ELW67492.1"/>
    <property type="molecule type" value="Genomic_DNA"/>
</dbReference>
<gene>
    <name evidence="20" type="ORF">TREES_T100002828</name>
</gene>
<dbReference type="InterPro" id="IPR003598">
    <property type="entry name" value="Ig_sub2"/>
</dbReference>
<dbReference type="InterPro" id="IPR007110">
    <property type="entry name" value="Ig-like_dom"/>
</dbReference>
<organism evidence="20 21">
    <name type="scientific">Tupaia chinensis</name>
    <name type="common">Chinese tree shrew</name>
    <name type="synonym">Tupaia belangeri chinensis</name>
    <dbReference type="NCBI Taxonomy" id="246437"/>
    <lineage>
        <taxon>Eukaryota</taxon>
        <taxon>Metazoa</taxon>
        <taxon>Chordata</taxon>
        <taxon>Craniata</taxon>
        <taxon>Vertebrata</taxon>
        <taxon>Euteleostomi</taxon>
        <taxon>Mammalia</taxon>
        <taxon>Eutheria</taxon>
        <taxon>Euarchontoglires</taxon>
        <taxon>Scandentia</taxon>
        <taxon>Tupaiidae</taxon>
        <taxon>Tupaia</taxon>
    </lineage>
</organism>
<dbReference type="AlphaFoldDB" id="L9L2A5"/>
<comment type="subcellular location">
    <subcellularLocation>
        <location evidence="2">Cell junction</location>
    </subcellularLocation>
    <subcellularLocation>
        <location evidence="1">Cell membrane</location>
        <topology evidence="1">Single-pass type I membrane protein</topology>
    </subcellularLocation>
    <subcellularLocation>
        <location evidence="3">Membrane raft</location>
    </subcellularLocation>
</comment>
<sequence>MQLGWARAGKMRLVLLTLALCSSLEGRENSFTINSIHMESLPGWIVPNGWNVTLQCIVDISTTSQVKPQHELLFYKDDVLFYNVSSMESTESYFIPQARVYDSGTYKCTVILNNKEKTTAEFQLSVKGVPSPRVTVDKKEAIEGGIVTVNCSVPEEKPPIHFTIEKFELNTKSIKLKKEKTSRSQNFLILEFPVEEQDHILVFRCQARIISGIHVETSELTRSDLVTVRTSFSIPKFYISPAGVITEGDQLHIRCTIQVTHLAMESPEIIIQKDKAIVANSRHSNEAVYSVMAMVEHNGNYTCKVESSRIAKVSSIVVNITELFSKPKLESSSTRLDQGESLNLSCSIPGAPPVNFTIQKGDTIVSHTPNFTKIASAWDSGTYTCTGAIGKVVKTSSPVQITVCEMLSTPKISHDAKSEIIKGQTIEISCQSINGTSPISYHLLKVNNILESRTTNSNDPVVFKDNPTKDTEYQCIADNCHSHIEMFSNVLRVKVIAPVDEVTLSILLNNMVESGEDITLRCSVNEGSGPITYRFYREKENKHFYQTTVNDTEVFWSKTQASKEQEGQYYCIAFNRANRAKHFPQSNVLTVRVFLAPWKKGLIAVVVIGVIIAALIVGAKCYFLRKAKAKQMPVEMSRSVHLEEGAAACGNRWTFLYGESGHWVVSREPLTSDVEYTEVEVTPAEPHRALGTKGTETVYSEIRKACPETSLSLCSNSGRPSAPSTTEGGAMTFSTLRQEGDAYGGLFPLGQVSPNSETLPGVPLAARAGEEKRSCRLSSLSVGGQRAKLFQENTQAAEARENPRKETFSLRLGKAARSEEEEVALGGKGGDSIRADVQKGRRGERCQVSLQLLVSVKVRQDDSGHVKSRARRLERPETQSRLLGTSSNARWALAVPSLGAGASGSPPESRVPTGSSSLLMSPTPNYIVQLSGSHVQPCGQDEENECGGHHLVTTMDIP</sequence>
<dbReference type="SMART" id="SM00408">
    <property type="entry name" value="IGc2"/>
    <property type="match status" value="3"/>
</dbReference>
<evidence type="ECO:0000256" key="1">
    <source>
        <dbReference type="ARBA" id="ARBA00004251"/>
    </source>
</evidence>
<dbReference type="eggNOG" id="ENOG502QW63">
    <property type="taxonomic scope" value="Eukaryota"/>
</dbReference>
<feature type="signal peptide" evidence="18">
    <location>
        <begin position="1"/>
        <end position="26"/>
    </location>
</feature>
<evidence type="ECO:0000256" key="8">
    <source>
        <dbReference type="ARBA" id="ARBA00022737"/>
    </source>
</evidence>
<feature type="chain" id="PRO_5003999958" description="Platelet endothelial cell adhesion molecule" evidence="18">
    <location>
        <begin position="27"/>
        <end position="958"/>
    </location>
</feature>
<feature type="transmembrane region" description="Helical" evidence="17">
    <location>
        <begin position="602"/>
        <end position="623"/>
    </location>
</feature>
<dbReference type="PROSITE" id="PS50835">
    <property type="entry name" value="IG_LIKE"/>
    <property type="match status" value="4"/>
</dbReference>
<evidence type="ECO:0000256" key="3">
    <source>
        <dbReference type="ARBA" id="ARBA00004285"/>
    </source>
</evidence>
<keyword evidence="15" id="KW-0393">Immunoglobulin domain</keyword>
<keyword evidence="6 17" id="KW-0812">Transmembrane</keyword>
<dbReference type="InterPro" id="IPR003599">
    <property type="entry name" value="Ig_sub"/>
</dbReference>
<keyword evidence="12 17" id="KW-0472">Membrane</keyword>
<keyword evidence="8" id="KW-0677">Repeat</keyword>
<evidence type="ECO:0000256" key="14">
    <source>
        <dbReference type="ARBA" id="ARBA00023180"/>
    </source>
</evidence>
<dbReference type="SUPFAM" id="SSF48726">
    <property type="entry name" value="Immunoglobulin"/>
    <property type="match status" value="5"/>
</dbReference>
<evidence type="ECO:0000313" key="20">
    <source>
        <dbReference type="EMBL" id="ELW67492.1"/>
    </source>
</evidence>
<keyword evidence="11 17" id="KW-1133">Transmembrane helix</keyword>
<dbReference type="InterPro" id="IPR036179">
    <property type="entry name" value="Ig-like_dom_sf"/>
</dbReference>
<dbReference type="GO" id="GO:0098742">
    <property type="term" value="P:cell-cell adhesion via plasma-membrane adhesion molecules"/>
    <property type="evidence" value="ECO:0007669"/>
    <property type="project" value="TreeGrafter"/>
</dbReference>
<dbReference type="InParanoid" id="L9L2A5"/>
<dbReference type="GO" id="GO:0006955">
    <property type="term" value="P:immune response"/>
    <property type="evidence" value="ECO:0007669"/>
    <property type="project" value="TreeGrafter"/>
</dbReference>
<dbReference type="InterPro" id="IPR013783">
    <property type="entry name" value="Ig-like_fold"/>
</dbReference>
<evidence type="ECO:0000256" key="13">
    <source>
        <dbReference type="ARBA" id="ARBA00023157"/>
    </source>
</evidence>
<name>L9L2A5_TUPCH</name>
<proteinExistence type="predicted"/>
<keyword evidence="7 18" id="KW-0732">Signal</keyword>
<dbReference type="PANTHER" id="PTHR11481:SF5">
    <property type="entry name" value="PLATELET ENDOTHELIAL CELL ADHESION MOLECULE"/>
    <property type="match status" value="1"/>
</dbReference>
<dbReference type="GO" id="GO:0045121">
    <property type="term" value="C:membrane raft"/>
    <property type="evidence" value="ECO:0007669"/>
    <property type="project" value="UniProtKB-SubCell"/>
</dbReference>